<accession>A0A178IPJ6</accession>
<feature type="compositionally biased region" description="Basic and acidic residues" evidence="1">
    <location>
        <begin position="1"/>
        <end position="11"/>
    </location>
</feature>
<organism evidence="2 3">
    <name type="scientific">Termitidicoccus mucosus</name>
    <dbReference type="NCBI Taxonomy" id="1184151"/>
    <lineage>
        <taxon>Bacteria</taxon>
        <taxon>Pseudomonadati</taxon>
        <taxon>Verrucomicrobiota</taxon>
        <taxon>Opitutia</taxon>
        <taxon>Opitutales</taxon>
        <taxon>Opitutaceae</taxon>
        <taxon>Termitidicoccus</taxon>
    </lineage>
</organism>
<dbReference type="AlphaFoldDB" id="A0A178IPJ6"/>
<evidence type="ECO:0000313" key="3">
    <source>
        <dbReference type="Proteomes" id="UP000078486"/>
    </source>
</evidence>
<dbReference type="Proteomes" id="UP000078486">
    <property type="component" value="Unassembled WGS sequence"/>
</dbReference>
<proteinExistence type="predicted"/>
<gene>
    <name evidence="2" type="ORF">AW736_02145</name>
</gene>
<protein>
    <submittedName>
        <fullName evidence="2">Uncharacterized protein</fullName>
    </submittedName>
</protein>
<dbReference type="STRING" id="1184151.AW736_02145"/>
<sequence length="132" mass="14984">MSNKNTKDSKSKPVPTPPTQSGRSTAKNPPHAGRGQNKNRLPSQIRRGLLSMKLFRKNHLDKNAAFDGHMFETFGPEYKTVERIAKKDPKRIATLLDCDGAIWIARGRHWVNRLGYLIGKQKLPPFDDFKFG</sequence>
<keyword evidence="3" id="KW-1185">Reference proteome</keyword>
<comment type="caution">
    <text evidence="2">The sequence shown here is derived from an EMBL/GenBank/DDBJ whole genome shotgun (WGS) entry which is preliminary data.</text>
</comment>
<evidence type="ECO:0000313" key="2">
    <source>
        <dbReference type="EMBL" id="OAM91621.1"/>
    </source>
</evidence>
<evidence type="ECO:0000256" key="1">
    <source>
        <dbReference type="SAM" id="MobiDB-lite"/>
    </source>
</evidence>
<feature type="region of interest" description="Disordered" evidence="1">
    <location>
        <begin position="1"/>
        <end position="47"/>
    </location>
</feature>
<dbReference type="EMBL" id="LRRQ01000018">
    <property type="protein sequence ID" value="OAM91621.1"/>
    <property type="molecule type" value="Genomic_DNA"/>
</dbReference>
<name>A0A178IPJ6_9BACT</name>
<reference evidence="2 3" key="1">
    <citation type="submission" date="2016-01" db="EMBL/GenBank/DDBJ databases">
        <title>High potential of lignocellulose degradation of a new Verrucomicrobia species.</title>
        <authorList>
            <person name="Wang Y."/>
            <person name="Shi Y."/>
            <person name="Qiu Z."/>
            <person name="Liu S."/>
            <person name="Yang H."/>
        </authorList>
    </citation>
    <scope>NUCLEOTIDE SEQUENCE [LARGE SCALE GENOMIC DNA]</scope>
    <source>
        <strain evidence="2 3">TSB47</strain>
    </source>
</reference>